<reference evidence="2" key="1">
    <citation type="journal article" date="2019" name="Int. J. Syst. Evol. Microbiol.">
        <title>The Global Catalogue of Microorganisms (GCM) 10K type strain sequencing project: providing services to taxonomists for standard genome sequencing and annotation.</title>
        <authorList>
            <consortium name="The Broad Institute Genomics Platform"/>
            <consortium name="The Broad Institute Genome Sequencing Center for Infectious Disease"/>
            <person name="Wu L."/>
            <person name="Ma J."/>
        </authorList>
    </citation>
    <scope>NUCLEOTIDE SEQUENCE [LARGE SCALE GENOMIC DNA]</scope>
    <source>
        <strain evidence="2">NBRC 102520</strain>
    </source>
</reference>
<keyword evidence="2" id="KW-1185">Reference proteome</keyword>
<name>A0ABQ6B2G0_9BRAD</name>
<evidence type="ECO:0000313" key="1">
    <source>
        <dbReference type="EMBL" id="GLR87993.1"/>
    </source>
</evidence>
<accession>A0ABQ6B2G0</accession>
<gene>
    <name evidence="1" type="ORF">GCM10007857_47050</name>
</gene>
<sequence>MGRDQHIIDELARIERTCLELADGSTMPEERAGLRSLENSYRAEIEDRERGNRFTDTKLLRKFGVSA</sequence>
<protein>
    <submittedName>
        <fullName evidence="1">Uncharacterized protein</fullName>
    </submittedName>
</protein>
<evidence type="ECO:0000313" key="2">
    <source>
        <dbReference type="Proteomes" id="UP001156905"/>
    </source>
</evidence>
<comment type="caution">
    <text evidence="1">The sequence shown here is derived from an EMBL/GenBank/DDBJ whole genome shotgun (WGS) entry which is preliminary data.</text>
</comment>
<dbReference type="Proteomes" id="UP001156905">
    <property type="component" value="Unassembled WGS sequence"/>
</dbReference>
<dbReference type="EMBL" id="BSOW01000017">
    <property type="protein sequence ID" value="GLR87993.1"/>
    <property type="molecule type" value="Genomic_DNA"/>
</dbReference>
<dbReference type="RefSeq" id="WP_284269160.1">
    <property type="nucleotide sequence ID" value="NZ_BSOW01000017.1"/>
</dbReference>
<proteinExistence type="predicted"/>
<organism evidence="1 2">
    <name type="scientific">Bradyrhizobium iriomotense</name>
    <dbReference type="NCBI Taxonomy" id="441950"/>
    <lineage>
        <taxon>Bacteria</taxon>
        <taxon>Pseudomonadati</taxon>
        <taxon>Pseudomonadota</taxon>
        <taxon>Alphaproteobacteria</taxon>
        <taxon>Hyphomicrobiales</taxon>
        <taxon>Nitrobacteraceae</taxon>
        <taxon>Bradyrhizobium</taxon>
    </lineage>
</organism>